<protein>
    <submittedName>
        <fullName evidence="1">Uncharacterized protein</fullName>
    </submittedName>
</protein>
<reference evidence="1 2" key="1">
    <citation type="submission" date="2012-10" db="EMBL/GenBank/DDBJ databases">
        <authorList>
            <person name="Zafar N."/>
            <person name="Inman J."/>
            <person name="Hall N."/>
            <person name="Lorenzi H."/>
            <person name="Caler E."/>
        </authorList>
    </citation>
    <scope>NUCLEOTIDE SEQUENCE [LARGE SCALE GENOMIC DNA]</scope>
    <source>
        <strain evidence="1 2">IP1</strain>
    </source>
</reference>
<dbReference type="RefSeq" id="XP_004256051.1">
    <property type="nucleotide sequence ID" value="XM_004256003.1"/>
</dbReference>
<dbReference type="KEGG" id="eiv:EIN_487920"/>
<sequence length="262" mass="31040">MSDTSEARFFKSKYDYKNFETYQQMFLLGLLNTRCSFTLKKQRKQTTISETTPLLKTLNFGNETIDFIQLTDVLSRPQLEQEYRKGINKQTAFRRYEKNKRVITINTLYDICLELGFFFDSKLARKSKKTKRIDRILCVFFNGTFIFTQEELIQMGDKINIYIVEKMKNGTEITIDKNDTTIYQILSNKLPSAISFHLNRSLPSISLLFLKYVPSNKYDWYYFIPNKNLFNEKVTETDELKIGNFKATFKCCFRFKFPTSLS</sequence>
<dbReference type="GeneID" id="14888236"/>
<proteinExistence type="predicted"/>
<organism evidence="1 2">
    <name type="scientific">Entamoeba invadens IP1</name>
    <dbReference type="NCBI Taxonomy" id="370355"/>
    <lineage>
        <taxon>Eukaryota</taxon>
        <taxon>Amoebozoa</taxon>
        <taxon>Evosea</taxon>
        <taxon>Archamoebae</taxon>
        <taxon>Mastigamoebida</taxon>
        <taxon>Entamoebidae</taxon>
        <taxon>Entamoeba</taxon>
    </lineage>
</organism>
<accession>A0A0A1U8B3</accession>
<dbReference type="AlphaFoldDB" id="A0A0A1U8B3"/>
<dbReference type="Proteomes" id="UP000014680">
    <property type="component" value="Unassembled WGS sequence"/>
</dbReference>
<gene>
    <name evidence="1" type="ORF">EIN_487920</name>
</gene>
<evidence type="ECO:0000313" key="2">
    <source>
        <dbReference type="Proteomes" id="UP000014680"/>
    </source>
</evidence>
<name>A0A0A1U8B3_ENTIV</name>
<keyword evidence="2" id="KW-1185">Reference proteome</keyword>
<evidence type="ECO:0000313" key="1">
    <source>
        <dbReference type="EMBL" id="ELP89280.1"/>
    </source>
</evidence>
<dbReference type="EMBL" id="KB206670">
    <property type="protein sequence ID" value="ELP89280.1"/>
    <property type="molecule type" value="Genomic_DNA"/>
</dbReference>
<dbReference type="VEuPathDB" id="AmoebaDB:EIN_487920"/>